<dbReference type="Gene3D" id="3.30.160.20">
    <property type="match status" value="1"/>
</dbReference>
<gene>
    <name evidence="3" type="ORF">OS493_009757</name>
</gene>
<accession>A0A9W9YRC2</accession>
<keyword evidence="1" id="KW-0694">RNA-binding</keyword>
<evidence type="ECO:0000256" key="1">
    <source>
        <dbReference type="PROSITE-ProRule" id="PRU00266"/>
    </source>
</evidence>
<evidence type="ECO:0000313" key="4">
    <source>
        <dbReference type="Proteomes" id="UP001163046"/>
    </source>
</evidence>
<dbReference type="CDD" id="cd19870">
    <property type="entry name" value="DSRM_SON-like"/>
    <property type="match status" value="1"/>
</dbReference>
<evidence type="ECO:0000313" key="3">
    <source>
        <dbReference type="EMBL" id="KAJ7363597.1"/>
    </source>
</evidence>
<dbReference type="Proteomes" id="UP001163046">
    <property type="component" value="Unassembled WGS sequence"/>
</dbReference>
<protein>
    <recommendedName>
        <fullName evidence="2">DRBM domain-containing protein</fullName>
    </recommendedName>
</protein>
<dbReference type="GO" id="GO:0051726">
    <property type="term" value="P:regulation of cell cycle"/>
    <property type="evidence" value="ECO:0007669"/>
    <property type="project" value="InterPro"/>
</dbReference>
<dbReference type="AlphaFoldDB" id="A0A9W9YRC2"/>
<proteinExistence type="predicted"/>
<reference evidence="3" key="1">
    <citation type="submission" date="2023-01" db="EMBL/GenBank/DDBJ databases">
        <title>Genome assembly of the deep-sea coral Lophelia pertusa.</title>
        <authorList>
            <person name="Herrera S."/>
            <person name="Cordes E."/>
        </authorList>
    </citation>
    <scope>NUCLEOTIDE SEQUENCE</scope>
    <source>
        <strain evidence="3">USNM1676648</strain>
        <tissue evidence="3">Polyp</tissue>
    </source>
</reference>
<dbReference type="GO" id="GO:0048024">
    <property type="term" value="P:regulation of mRNA splicing, via spliceosome"/>
    <property type="evidence" value="ECO:0007669"/>
    <property type="project" value="TreeGrafter"/>
</dbReference>
<dbReference type="PROSITE" id="PS50137">
    <property type="entry name" value="DS_RBD"/>
    <property type="match status" value="1"/>
</dbReference>
<organism evidence="3 4">
    <name type="scientific">Desmophyllum pertusum</name>
    <dbReference type="NCBI Taxonomy" id="174260"/>
    <lineage>
        <taxon>Eukaryota</taxon>
        <taxon>Metazoa</taxon>
        <taxon>Cnidaria</taxon>
        <taxon>Anthozoa</taxon>
        <taxon>Hexacorallia</taxon>
        <taxon>Scleractinia</taxon>
        <taxon>Caryophylliina</taxon>
        <taxon>Caryophylliidae</taxon>
        <taxon>Desmophyllum</taxon>
    </lineage>
</organism>
<comment type="caution">
    <text evidence="3">The sequence shown here is derived from an EMBL/GenBank/DDBJ whole genome shotgun (WGS) entry which is preliminary data.</text>
</comment>
<dbReference type="PANTHER" id="PTHR46528">
    <property type="entry name" value="PROTEIN SON"/>
    <property type="match status" value="1"/>
</dbReference>
<name>A0A9W9YRC2_9CNID</name>
<feature type="domain" description="DRBM" evidence="2">
    <location>
        <begin position="35"/>
        <end position="105"/>
    </location>
</feature>
<dbReference type="SUPFAM" id="SSF54768">
    <property type="entry name" value="dsRNA-binding domain-like"/>
    <property type="match status" value="1"/>
</dbReference>
<dbReference type="PANTHER" id="PTHR46528:SF1">
    <property type="entry name" value="PROTEIN SON"/>
    <property type="match status" value="1"/>
</dbReference>
<dbReference type="SMART" id="SM00358">
    <property type="entry name" value="DSRM"/>
    <property type="match status" value="1"/>
</dbReference>
<dbReference type="GO" id="GO:0003723">
    <property type="term" value="F:RNA binding"/>
    <property type="evidence" value="ECO:0007669"/>
    <property type="project" value="UniProtKB-UniRule"/>
</dbReference>
<dbReference type="InterPro" id="IPR032922">
    <property type="entry name" value="SON"/>
</dbReference>
<sequence length="115" mass="12700">MPLDPMLLRILAQQGACSVKWSSSEDLFMMKSGKHPVSALAEYCSKRKWQLPDYSLIFDHGPAHHKQFLFKVLVNSVEYQPAVVCGNKKQAKAQAAIYALKGLGLIPEDAVISAV</sequence>
<dbReference type="OrthoDB" id="786951at2759"/>
<dbReference type="InterPro" id="IPR014720">
    <property type="entry name" value="dsRBD_dom"/>
</dbReference>
<dbReference type="EMBL" id="MU827305">
    <property type="protein sequence ID" value="KAJ7363597.1"/>
    <property type="molecule type" value="Genomic_DNA"/>
</dbReference>
<evidence type="ECO:0000259" key="2">
    <source>
        <dbReference type="PROSITE" id="PS50137"/>
    </source>
</evidence>
<keyword evidence="4" id="KW-1185">Reference proteome</keyword>
<dbReference type="Pfam" id="PF14709">
    <property type="entry name" value="DND1_DSRM"/>
    <property type="match status" value="1"/>
</dbReference>